<organism evidence="1 2">
    <name type="scientific">Jannaschia ovalis</name>
    <dbReference type="NCBI Taxonomy" id="3038773"/>
    <lineage>
        <taxon>Bacteria</taxon>
        <taxon>Pseudomonadati</taxon>
        <taxon>Pseudomonadota</taxon>
        <taxon>Alphaproteobacteria</taxon>
        <taxon>Rhodobacterales</taxon>
        <taxon>Roseobacteraceae</taxon>
        <taxon>Jannaschia</taxon>
    </lineage>
</organism>
<dbReference type="RefSeq" id="WP_279964890.1">
    <property type="nucleotide sequence ID" value="NZ_CP122537.1"/>
</dbReference>
<sequence length="85" mass="9417">MNLFAVTLCGLIVAILVLRALWVLRQEARQPHGGRPRGIAPGEGYEEIVSDYSTGAGGGSRLVTRVPRDPQEYARVFVPRRNKEK</sequence>
<keyword evidence="2" id="KW-1185">Reference proteome</keyword>
<evidence type="ECO:0000313" key="2">
    <source>
        <dbReference type="Proteomes" id="UP001243420"/>
    </source>
</evidence>
<evidence type="ECO:0008006" key="3">
    <source>
        <dbReference type="Google" id="ProtNLM"/>
    </source>
</evidence>
<gene>
    <name evidence="1" type="ORF">P8627_14240</name>
</gene>
<accession>A0ABY8LA03</accession>
<protein>
    <recommendedName>
        <fullName evidence="3">Secreted protein</fullName>
    </recommendedName>
</protein>
<name>A0ABY8LA03_9RHOB</name>
<reference evidence="1 2" key="1">
    <citation type="submission" date="2023-04" db="EMBL/GenBank/DDBJ databases">
        <title>Jannaschia ovalis sp. nov., a marine bacterium isolated from sea tidal flat.</title>
        <authorList>
            <person name="Kwon D.Y."/>
            <person name="Kim J.-J."/>
        </authorList>
    </citation>
    <scope>NUCLEOTIDE SEQUENCE [LARGE SCALE GENOMIC DNA]</scope>
    <source>
        <strain evidence="1 2">GRR-S6-38</strain>
    </source>
</reference>
<dbReference type="EMBL" id="CP122537">
    <property type="protein sequence ID" value="WGH78177.1"/>
    <property type="molecule type" value="Genomic_DNA"/>
</dbReference>
<evidence type="ECO:0000313" key="1">
    <source>
        <dbReference type="EMBL" id="WGH78177.1"/>
    </source>
</evidence>
<dbReference type="Proteomes" id="UP001243420">
    <property type="component" value="Chromosome"/>
</dbReference>
<proteinExistence type="predicted"/>